<comment type="caution">
    <text evidence="1">The sequence shown here is derived from an EMBL/GenBank/DDBJ whole genome shotgun (WGS) entry which is preliminary data.</text>
</comment>
<protein>
    <submittedName>
        <fullName evidence="1">Uncharacterized protein</fullName>
    </submittedName>
</protein>
<dbReference type="AlphaFoldDB" id="A0AAD6QM80"/>
<name>A0AAD6QM80_9ROSI</name>
<proteinExistence type="predicted"/>
<sequence>MGALVFNFRTETVSDLILKTLCCGFVLKVIRTLYSRELAKISQESVFCVLHGGQFHERAENRMIPRYSLSSDKPSRFFLFVYRVDLSYPAFLVLRKVLLT</sequence>
<gene>
    <name evidence="1" type="ORF">NC653_016171</name>
</gene>
<dbReference type="EMBL" id="JAQIZT010000006">
    <property type="protein sequence ID" value="KAJ6992962.1"/>
    <property type="molecule type" value="Genomic_DNA"/>
</dbReference>
<dbReference type="Proteomes" id="UP001164929">
    <property type="component" value="Chromosome 6"/>
</dbReference>
<keyword evidence="2" id="KW-1185">Reference proteome</keyword>
<evidence type="ECO:0000313" key="1">
    <source>
        <dbReference type="EMBL" id="KAJ6992962.1"/>
    </source>
</evidence>
<evidence type="ECO:0000313" key="2">
    <source>
        <dbReference type="Proteomes" id="UP001164929"/>
    </source>
</evidence>
<reference evidence="1" key="1">
    <citation type="journal article" date="2023" name="Mol. Ecol. Resour.">
        <title>Chromosome-level genome assembly of a triploid poplar Populus alba 'Berolinensis'.</title>
        <authorList>
            <person name="Chen S."/>
            <person name="Yu Y."/>
            <person name="Wang X."/>
            <person name="Wang S."/>
            <person name="Zhang T."/>
            <person name="Zhou Y."/>
            <person name="He R."/>
            <person name="Meng N."/>
            <person name="Wang Y."/>
            <person name="Liu W."/>
            <person name="Liu Z."/>
            <person name="Liu J."/>
            <person name="Guo Q."/>
            <person name="Huang H."/>
            <person name="Sederoff R.R."/>
            <person name="Wang G."/>
            <person name="Qu G."/>
            <person name="Chen S."/>
        </authorList>
    </citation>
    <scope>NUCLEOTIDE SEQUENCE</scope>
    <source>
        <strain evidence="1">SC-2020</strain>
    </source>
</reference>
<organism evidence="1 2">
    <name type="scientific">Populus alba x Populus x berolinensis</name>
    <dbReference type="NCBI Taxonomy" id="444605"/>
    <lineage>
        <taxon>Eukaryota</taxon>
        <taxon>Viridiplantae</taxon>
        <taxon>Streptophyta</taxon>
        <taxon>Embryophyta</taxon>
        <taxon>Tracheophyta</taxon>
        <taxon>Spermatophyta</taxon>
        <taxon>Magnoliopsida</taxon>
        <taxon>eudicotyledons</taxon>
        <taxon>Gunneridae</taxon>
        <taxon>Pentapetalae</taxon>
        <taxon>rosids</taxon>
        <taxon>fabids</taxon>
        <taxon>Malpighiales</taxon>
        <taxon>Salicaceae</taxon>
        <taxon>Saliceae</taxon>
        <taxon>Populus</taxon>
    </lineage>
</organism>
<accession>A0AAD6QM80</accession>